<comment type="caution">
    <text evidence="1">The sequence shown here is derived from an EMBL/GenBank/DDBJ whole genome shotgun (WGS) entry which is preliminary data.</text>
</comment>
<dbReference type="EMBL" id="LGCL01000023">
    <property type="protein sequence ID" value="KPL77317.1"/>
    <property type="molecule type" value="Genomic_DNA"/>
</dbReference>
<keyword evidence="2" id="KW-1185">Reference proteome</keyword>
<evidence type="ECO:0000313" key="1">
    <source>
        <dbReference type="EMBL" id="KPL77317.1"/>
    </source>
</evidence>
<organism evidence="1 2">
    <name type="scientific">Ornatilinea apprima</name>
    <dbReference type="NCBI Taxonomy" id="1134406"/>
    <lineage>
        <taxon>Bacteria</taxon>
        <taxon>Bacillati</taxon>
        <taxon>Chloroflexota</taxon>
        <taxon>Anaerolineae</taxon>
        <taxon>Anaerolineales</taxon>
        <taxon>Anaerolineaceae</taxon>
        <taxon>Ornatilinea</taxon>
    </lineage>
</organism>
<gene>
    <name evidence="1" type="ORF">ADN00_09320</name>
</gene>
<name>A0A0P6X5V6_9CHLR</name>
<dbReference type="AlphaFoldDB" id="A0A0P6X5V6"/>
<sequence length="260" mass="30228">MIKDNIKFELDKGYIKKSPVNNGASLEIASSISAYSLAKRSGLFSVPEVLEFDLEANEIVFEYIQNISPVGSLLHHLGDEKLAEIFFRVGQILRYIHLSLEPDCGRYLIPKSIDFEGWKTFLHGDFNLINVQYDLLRDHIVILDWSLTPLLKKSANWGTHFWDIAWMINSIFCSPPYLTNDYLYRKMLAESFLLGYQQNSSNVIDKKAFSLYCQNVFELFLKKFQQRTDFLHQIVQLPNRFMFEKFSLSLGKEVNSLLCK</sequence>
<dbReference type="InterPro" id="IPR011009">
    <property type="entry name" value="Kinase-like_dom_sf"/>
</dbReference>
<dbReference type="SUPFAM" id="SSF56112">
    <property type="entry name" value="Protein kinase-like (PK-like)"/>
    <property type="match status" value="1"/>
</dbReference>
<protein>
    <recommendedName>
        <fullName evidence="3">Aminoglycoside phosphotransferase domain-containing protein</fullName>
    </recommendedName>
</protein>
<accession>A0A0P6X5V6</accession>
<reference evidence="1 2" key="1">
    <citation type="submission" date="2015-07" db="EMBL/GenBank/DDBJ databases">
        <title>Genome sequence of Ornatilinea apprima DSM 23815.</title>
        <authorList>
            <person name="Hemp J."/>
            <person name="Ward L.M."/>
            <person name="Pace L.A."/>
            <person name="Fischer W.W."/>
        </authorList>
    </citation>
    <scope>NUCLEOTIDE SEQUENCE [LARGE SCALE GENOMIC DNA]</scope>
    <source>
        <strain evidence="1 2">P3M-1</strain>
    </source>
</reference>
<dbReference type="RefSeq" id="WP_075062720.1">
    <property type="nucleotide sequence ID" value="NZ_LGCL01000023.1"/>
</dbReference>
<evidence type="ECO:0000313" key="2">
    <source>
        <dbReference type="Proteomes" id="UP000050417"/>
    </source>
</evidence>
<dbReference type="OrthoDB" id="115252at2"/>
<evidence type="ECO:0008006" key="3">
    <source>
        <dbReference type="Google" id="ProtNLM"/>
    </source>
</evidence>
<dbReference type="Proteomes" id="UP000050417">
    <property type="component" value="Unassembled WGS sequence"/>
</dbReference>
<proteinExistence type="predicted"/>